<dbReference type="Pfam" id="PF05036">
    <property type="entry name" value="SPOR"/>
    <property type="match status" value="1"/>
</dbReference>
<dbReference type="KEGG" id="fbm:MQE35_06860"/>
<feature type="domain" description="SPOR" evidence="2">
    <location>
        <begin position="71"/>
        <end position="139"/>
    </location>
</feature>
<sequence>MTVFKKNRKQLIVFIVLFSSGLAFSQTDSLNLNYNRKMFDPPEGIVTIDHDPKIDALLQAKIKFNKSDNENYYRIQIYNGPLAGAERTKEEFKKQYYDWSCDISFESPNYKVRVGKFKTRLEADKNLLEMRKKYSNAFLLIP</sequence>
<proteinExistence type="predicted"/>
<keyword evidence="1" id="KW-0732">Signal</keyword>
<dbReference type="InterPro" id="IPR036680">
    <property type="entry name" value="SPOR-like_sf"/>
</dbReference>
<evidence type="ECO:0000259" key="2">
    <source>
        <dbReference type="Pfam" id="PF05036"/>
    </source>
</evidence>
<protein>
    <submittedName>
        <fullName evidence="3">SPOR domain-containing protein</fullName>
    </submittedName>
</protein>
<dbReference type="InterPro" id="IPR007730">
    <property type="entry name" value="SPOR-like_dom"/>
</dbReference>
<dbReference type="Gene3D" id="3.30.70.1070">
    <property type="entry name" value="Sporulation related repeat"/>
    <property type="match status" value="1"/>
</dbReference>
<accession>A0A9E7A366</accession>
<dbReference type="GO" id="GO:0042834">
    <property type="term" value="F:peptidoglycan binding"/>
    <property type="evidence" value="ECO:0007669"/>
    <property type="project" value="InterPro"/>
</dbReference>
<keyword evidence="4" id="KW-1185">Reference proteome</keyword>
<feature type="chain" id="PRO_5039645911" evidence="1">
    <location>
        <begin position="26"/>
        <end position="142"/>
    </location>
</feature>
<organism evidence="3 4">
    <name type="scientific">Abyssalbus ytuae</name>
    <dbReference type="NCBI Taxonomy" id="2926907"/>
    <lineage>
        <taxon>Bacteria</taxon>
        <taxon>Pseudomonadati</taxon>
        <taxon>Bacteroidota</taxon>
        <taxon>Flavobacteriia</taxon>
        <taxon>Flavobacteriales</taxon>
        <taxon>Flavobacteriaceae</taxon>
        <taxon>Abyssalbus</taxon>
    </lineage>
</organism>
<dbReference type="Proteomes" id="UP000831290">
    <property type="component" value="Chromosome"/>
</dbReference>
<gene>
    <name evidence="3" type="ORF">MQE35_06860</name>
</gene>
<evidence type="ECO:0000256" key="1">
    <source>
        <dbReference type="SAM" id="SignalP"/>
    </source>
</evidence>
<dbReference type="EMBL" id="CP094358">
    <property type="protein sequence ID" value="UOB19011.1"/>
    <property type="molecule type" value="Genomic_DNA"/>
</dbReference>
<evidence type="ECO:0000313" key="3">
    <source>
        <dbReference type="EMBL" id="UOB19011.1"/>
    </source>
</evidence>
<feature type="signal peptide" evidence="1">
    <location>
        <begin position="1"/>
        <end position="25"/>
    </location>
</feature>
<reference evidence="3" key="1">
    <citation type="submission" date="2022-03" db="EMBL/GenBank/DDBJ databases">
        <title>Description of Abyssus ytuae gen. nov., sp. nov., a novel member of the family Flavobacteriaceae isolated from the sediment of Mariana Trench.</title>
        <authorList>
            <person name="Zhang J."/>
            <person name="Xu X."/>
        </authorList>
    </citation>
    <scope>NUCLEOTIDE SEQUENCE</scope>
    <source>
        <strain evidence="3">MT3330</strain>
    </source>
</reference>
<dbReference type="RefSeq" id="WP_255845628.1">
    <property type="nucleotide sequence ID" value="NZ_CP094358.1"/>
</dbReference>
<dbReference type="AlphaFoldDB" id="A0A9E7A366"/>
<name>A0A9E7A366_9FLAO</name>
<evidence type="ECO:0000313" key="4">
    <source>
        <dbReference type="Proteomes" id="UP000831290"/>
    </source>
</evidence>